<dbReference type="EMBL" id="JAAAXW010000167">
    <property type="protein sequence ID" value="KAF9541415.1"/>
    <property type="molecule type" value="Genomic_DNA"/>
</dbReference>
<dbReference type="InterPro" id="IPR036047">
    <property type="entry name" value="F-box-like_dom_sf"/>
</dbReference>
<gene>
    <name evidence="3" type="ORF">EC957_003091</name>
</gene>
<name>A0A9P6F3D5_9FUNG</name>
<organism evidence="3 4">
    <name type="scientific">Mortierella hygrophila</name>
    <dbReference type="NCBI Taxonomy" id="979708"/>
    <lineage>
        <taxon>Eukaryota</taxon>
        <taxon>Fungi</taxon>
        <taxon>Fungi incertae sedis</taxon>
        <taxon>Mucoromycota</taxon>
        <taxon>Mortierellomycotina</taxon>
        <taxon>Mortierellomycetes</taxon>
        <taxon>Mortierellales</taxon>
        <taxon>Mortierellaceae</taxon>
        <taxon>Mortierella</taxon>
    </lineage>
</organism>
<reference evidence="3" key="1">
    <citation type="journal article" date="2020" name="Fungal Divers.">
        <title>Resolving the Mortierellaceae phylogeny through synthesis of multi-gene phylogenetics and phylogenomics.</title>
        <authorList>
            <person name="Vandepol N."/>
            <person name="Liber J."/>
            <person name="Desiro A."/>
            <person name="Na H."/>
            <person name="Kennedy M."/>
            <person name="Barry K."/>
            <person name="Grigoriev I.V."/>
            <person name="Miller A.N."/>
            <person name="O'Donnell K."/>
            <person name="Stajich J.E."/>
            <person name="Bonito G."/>
        </authorList>
    </citation>
    <scope>NUCLEOTIDE SEQUENCE</scope>
    <source>
        <strain evidence="3">NRRL 2591</strain>
    </source>
</reference>
<dbReference type="SUPFAM" id="SSF81383">
    <property type="entry name" value="F-box domain"/>
    <property type="match status" value="1"/>
</dbReference>
<dbReference type="Proteomes" id="UP000723463">
    <property type="component" value="Unassembled WGS sequence"/>
</dbReference>
<dbReference type="InterPro" id="IPR032675">
    <property type="entry name" value="LRR_dom_sf"/>
</dbReference>
<sequence length="715" mass="80681">MQEEQQQEQKGQAHYRPLPSLPPEILSPIFAHLPLTSLLSCALVSRLWYHESKPYVFSAETFHLERVPQISSDGTRLEQTHVRLYSPAYIAAIKDNKRYLRSVACISRRRSDFPIAEVLEVLFDCPRELLPLSVDEADSGDTWVNLDRATAAAAAFPTNATVADDNGAAATTTTTLSSSKVVPGIPLGPNRPALQVFMYDGKVRSSWLFKTMIYNLPTLTTLDLNLGYVDLPESACLDIDMILDALPRLKSLVIDGPWHQYTDNAPSSSTSTMGTTTMQLHPLESFKFTPLLVMRSTLNTLATFQRLGNLKSIFISTNDTYHDPVTRQATPGEFGQILQRYCPKIERVETDGSLVLWYCRLPPSSLPCEDIRLLTSSGTASELSVGELDEGLDVILTHQEREDILTNYQEVTLFFPQLKTLIARGYQCMGAQDLLALAVNRSQFLTHLEIGRGNYWNNAFELLQDTRPYLPSSPSVEGIDQITVYPPTPMSSSEMRWMRRRRAISSLDYQRVLETCSALRVVSLPGGMPFRHMVDDSSDANGVETRMTRRWACEGTIEMLNMGFTLSTVRKDDHRLIWRHLGRLRKLRCLTLTHSNLIPSLEFGISELVGRDFSQHDNGNHDDAPLTGEGDGEGYDKQPLREHHTTLEKLHSLGVAWGVDDRATTQWFARSFPNLQTAGLGFRWMSDQHKRVQGWLDEVGCSFELEFTNDKYRQK</sequence>
<evidence type="ECO:0000313" key="4">
    <source>
        <dbReference type="Proteomes" id="UP000723463"/>
    </source>
</evidence>
<dbReference type="Gene3D" id="1.20.1280.50">
    <property type="match status" value="1"/>
</dbReference>
<dbReference type="Gene3D" id="3.80.10.10">
    <property type="entry name" value="Ribonuclease Inhibitor"/>
    <property type="match status" value="1"/>
</dbReference>
<feature type="domain" description="F-box" evidence="2">
    <location>
        <begin position="15"/>
        <end position="49"/>
    </location>
</feature>
<dbReference type="PROSITE" id="PS50181">
    <property type="entry name" value="FBOX"/>
    <property type="match status" value="1"/>
</dbReference>
<dbReference type="Pfam" id="PF12937">
    <property type="entry name" value="F-box-like"/>
    <property type="match status" value="1"/>
</dbReference>
<dbReference type="SMART" id="SM00256">
    <property type="entry name" value="FBOX"/>
    <property type="match status" value="1"/>
</dbReference>
<comment type="caution">
    <text evidence="3">The sequence shown here is derived from an EMBL/GenBank/DDBJ whole genome shotgun (WGS) entry which is preliminary data.</text>
</comment>
<evidence type="ECO:0000259" key="2">
    <source>
        <dbReference type="PROSITE" id="PS50181"/>
    </source>
</evidence>
<feature type="compositionally biased region" description="Basic and acidic residues" evidence="1">
    <location>
        <begin position="614"/>
        <end position="624"/>
    </location>
</feature>
<accession>A0A9P6F3D5</accession>
<proteinExistence type="predicted"/>
<keyword evidence="4" id="KW-1185">Reference proteome</keyword>
<protein>
    <recommendedName>
        <fullName evidence="2">F-box domain-containing protein</fullName>
    </recommendedName>
</protein>
<dbReference type="AlphaFoldDB" id="A0A9P6F3D5"/>
<dbReference type="InterPro" id="IPR001810">
    <property type="entry name" value="F-box_dom"/>
</dbReference>
<evidence type="ECO:0000256" key="1">
    <source>
        <dbReference type="SAM" id="MobiDB-lite"/>
    </source>
</evidence>
<feature type="region of interest" description="Disordered" evidence="1">
    <location>
        <begin position="614"/>
        <end position="638"/>
    </location>
</feature>
<evidence type="ECO:0000313" key="3">
    <source>
        <dbReference type="EMBL" id="KAF9541415.1"/>
    </source>
</evidence>